<dbReference type="InterPro" id="IPR051164">
    <property type="entry name" value="NmrA-like_oxidored"/>
</dbReference>
<dbReference type="GO" id="GO:0016491">
    <property type="term" value="F:oxidoreductase activity"/>
    <property type="evidence" value="ECO:0007669"/>
    <property type="project" value="UniProtKB-KW"/>
</dbReference>
<dbReference type="InterPro" id="IPR036291">
    <property type="entry name" value="NAD(P)-bd_dom_sf"/>
</dbReference>
<dbReference type="CDD" id="cd05251">
    <property type="entry name" value="NmrA_like_SDR_a"/>
    <property type="match status" value="1"/>
</dbReference>
<evidence type="ECO:0000259" key="4">
    <source>
        <dbReference type="Pfam" id="PF05368"/>
    </source>
</evidence>
<dbReference type="SUPFAM" id="SSF51735">
    <property type="entry name" value="NAD(P)-binding Rossmann-fold domains"/>
    <property type="match status" value="1"/>
</dbReference>
<sequence length="311" mass="34463">MARRILVTGATGNQGGSVAKLLLQYPDQYAVRALTRNPSSAGARQLSEAGAEVVKGDLTDPSTLPAAFDGCWGAFVVTNFYDSDIKDDPASEEEQGKNAARAALSAGVQCFVWSTLPSSLEISKGEVCCEIYEGKHRVDGFIKNIGLPATFVYTGNFYENMILRGHVRKSEDGARLEFRQPIIQANTKLHMLWVQRDLSTIVKAIFGNWDARKQELLHQYVYAMDAIHTPKEVCQTIERVTGLPTKYVILPNTGNESRDIMFNLYNKTGTYPGVQLPDKKVLELGVELHGLEQFVREDLVPHLRASGDLKE</sequence>
<dbReference type="Gene3D" id="3.40.50.720">
    <property type="entry name" value="NAD(P)-binding Rossmann-like Domain"/>
    <property type="match status" value="1"/>
</dbReference>
<proteinExistence type="inferred from homology"/>
<dbReference type="Gene3D" id="3.90.25.10">
    <property type="entry name" value="UDP-galactose 4-epimerase, domain 1"/>
    <property type="match status" value="1"/>
</dbReference>
<dbReference type="InterPro" id="IPR008030">
    <property type="entry name" value="NmrA-like"/>
</dbReference>
<dbReference type="GeneID" id="25321943"/>
<dbReference type="Pfam" id="PF05368">
    <property type="entry name" value="NmrA"/>
    <property type="match status" value="1"/>
</dbReference>
<dbReference type="STRING" id="348802.A0A0D2EVN5"/>
<dbReference type="PANTHER" id="PTHR42748">
    <property type="entry name" value="NITROGEN METABOLITE REPRESSION PROTEIN NMRA FAMILY MEMBER"/>
    <property type="match status" value="1"/>
</dbReference>
<keyword evidence="3" id="KW-0560">Oxidoreductase</keyword>
<dbReference type="RefSeq" id="XP_013320352.1">
    <property type="nucleotide sequence ID" value="XM_013464898.1"/>
</dbReference>
<dbReference type="GO" id="GO:0005634">
    <property type="term" value="C:nucleus"/>
    <property type="evidence" value="ECO:0007669"/>
    <property type="project" value="TreeGrafter"/>
</dbReference>
<evidence type="ECO:0000256" key="3">
    <source>
        <dbReference type="ARBA" id="ARBA00023002"/>
    </source>
</evidence>
<evidence type="ECO:0000256" key="1">
    <source>
        <dbReference type="ARBA" id="ARBA00006328"/>
    </source>
</evidence>
<comment type="similarity">
    <text evidence="1">Belongs to the NmrA-type oxidoreductase family.</text>
</comment>
<keyword evidence="6" id="KW-1185">Reference proteome</keyword>
<name>A0A0D2EVN5_9EURO</name>
<feature type="domain" description="NmrA-like" evidence="4">
    <location>
        <begin position="3"/>
        <end position="252"/>
    </location>
</feature>
<evidence type="ECO:0000313" key="5">
    <source>
        <dbReference type="EMBL" id="KIW59768.1"/>
    </source>
</evidence>
<evidence type="ECO:0000256" key="2">
    <source>
        <dbReference type="ARBA" id="ARBA00022857"/>
    </source>
</evidence>
<protein>
    <recommendedName>
        <fullName evidence="4">NmrA-like domain-containing protein</fullName>
    </recommendedName>
</protein>
<dbReference type="PANTHER" id="PTHR42748:SF30">
    <property type="entry name" value="NMRA-LIKE DOMAIN-CONTAINING PROTEIN"/>
    <property type="match status" value="1"/>
</dbReference>
<evidence type="ECO:0000313" key="6">
    <source>
        <dbReference type="Proteomes" id="UP000054342"/>
    </source>
</evidence>
<keyword evidence="2" id="KW-0521">NADP</keyword>
<accession>A0A0D2EVN5</accession>
<dbReference type="OrthoDB" id="300709at2759"/>
<gene>
    <name evidence="5" type="ORF">PV05_00035</name>
</gene>
<dbReference type="HOGENOM" id="CLU_007383_8_2_1"/>
<organism evidence="5 6">
    <name type="scientific">Exophiala xenobiotica</name>
    <dbReference type="NCBI Taxonomy" id="348802"/>
    <lineage>
        <taxon>Eukaryota</taxon>
        <taxon>Fungi</taxon>
        <taxon>Dikarya</taxon>
        <taxon>Ascomycota</taxon>
        <taxon>Pezizomycotina</taxon>
        <taxon>Eurotiomycetes</taxon>
        <taxon>Chaetothyriomycetidae</taxon>
        <taxon>Chaetothyriales</taxon>
        <taxon>Herpotrichiellaceae</taxon>
        <taxon>Exophiala</taxon>
    </lineage>
</organism>
<dbReference type="AlphaFoldDB" id="A0A0D2EVN5"/>
<dbReference type="EMBL" id="KN847317">
    <property type="protein sequence ID" value="KIW59768.1"/>
    <property type="molecule type" value="Genomic_DNA"/>
</dbReference>
<dbReference type="Proteomes" id="UP000054342">
    <property type="component" value="Unassembled WGS sequence"/>
</dbReference>
<reference evidence="5 6" key="1">
    <citation type="submission" date="2015-01" db="EMBL/GenBank/DDBJ databases">
        <title>The Genome Sequence of Exophiala xenobiotica CBS118157.</title>
        <authorList>
            <consortium name="The Broad Institute Genomics Platform"/>
            <person name="Cuomo C."/>
            <person name="de Hoog S."/>
            <person name="Gorbushina A."/>
            <person name="Stielow B."/>
            <person name="Teixiera M."/>
            <person name="Abouelleil A."/>
            <person name="Chapman S.B."/>
            <person name="Priest M."/>
            <person name="Young S.K."/>
            <person name="Wortman J."/>
            <person name="Nusbaum C."/>
            <person name="Birren B."/>
        </authorList>
    </citation>
    <scope>NUCLEOTIDE SEQUENCE [LARGE SCALE GENOMIC DNA]</scope>
    <source>
        <strain evidence="5 6">CBS 118157</strain>
    </source>
</reference>